<dbReference type="GO" id="GO:0005886">
    <property type="term" value="C:plasma membrane"/>
    <property type="evidence" value="ECO:0007669"/>
    <property type="project" value="InterPro"/>
</dbReference>
<evidence type="ECO:0000259" key="15">
    <source>
        <dbReference type="PROSITE" id="PS50259"/>
    </source>
</evidence>
<evidence type="ECO:0000256" key="7">
    <source>
        <dbReference type="ARBA" id="ARBA00023040"/>
    </source>
</evidence>
<keyword evidence="7" id="KW-0297">G-protein coupled receptor</keyword>
<feature type="compositionally biased region" description="Acidic residues" evidence="12">
    <location>
        <begin position="751"/>
        <end position="760"/>
    </location>
</feature>
<dbReference type="Pfam" id="PF02608">
    <property type="entry name" value="Bmp"/>
    <property type="match status" value="1"/>
</dbReference>
<feature type="transmembrane region" description="Helical" evidence="13">
    <location>
        <begin position="385"/>
        <end position="408"/>
    </location>
</feature>
<dbReference type="GO" id="GO:0030587">
    <property type="term" value="P:sorocarp development"/>
    <property type="evidence" value="ECO:0007669"/>
    <property type="project" value="UniProtKB-ARBA"/>
</dbReference>
<evidence type="ECO:0000256" key="13">
    <source>
        <dbReference type="SAM" id="Phobius"/>
    </source>
</evidence>
<organism evidence="16 17">
    <name type="scientific">Dictyostelium firmibasis</name>
    <dbReference type="NCBI Taxonomy" id="79012"/>
    <lineage>
        <taxon>Eukaryota</taxon>
        <taxon>Amoebozoa</taxon>
        <taxon>Evosea</taxon>
        <taxon>Eumycetozoa</taxon>
        <taxon>Dictyostelia</taxon>
        <taxon>Dictyosteliales</taxon>
        <taxon>Dictyosteliaceae</taxon>
        <taxon>Dictyostelium</taxon>
    </lineage>
</organism>
<name>A0AAN7TS59_9MYCE</name>
<keyword evidence="17" id="KW-1185">Reference proteome</keyword>
<keyword evidence="8 13" id="KW-0472">Membrane</keyword>
<dbReference type="PANTHER" id="PTHR46924">
    <property type="entry name" value="METABOTROPIC GLUTAMATE RECEPTOR-LIKE PROTEIN C-RELATED-RELATED"/>
    <property type="match status" value="1"/>
</dbReference>
<evidence type="ECO:0000256" key="1">
    <source>
        <dbReference type="ARBA" id="ARBA00004141"/>
    </source>
</evidence>
<evidence type="ECO:0000313" key="16">
    <source>
        <dbReference type="EMBL" id="KAK5574722.1"/>
    </source>
</evidence>
<keyword evidence="5 14" id="KW-0732">Signal</keyword>
<evidence type="ECO:0000256" key="4">
    <source>
        <dbReference type="ARBA" id="ARBA00022692"/>
    </source>
</evidence>
<feature type="signal peptide" evidence="14">
    <location>
        <begin position="1"/>
        <end position="23"/>
    </location>
</feature>
<dbReference type="PROSITE" id="PS50259">
    <property type="entry name" value="G_PROTEIN_RECEP_F3_4"/>
    <property type="match status" value="1"/>
</dbReference>
<feature type="transmembrane region" description="Helical" evidence="13">
    <location>
        <begin position="420"/>
        <end position="441"/>
    </location>
</feature>
<dbReference type="Pfam" id="PF00003">
    <property type="entry name" value="7tm_3"/>
    <property type="match status" value="1"/>
</dbReference>
<feature type="transmembrane region" description="Helical" evidence="13">
    <location>
        <begin position="585"/>
        <end position="603"/>
    </location>
</feature>
<feature type="chain" id="PRO_5042988563" description="G-protein coupled receptors family 3 profile domain-containing protein" evidence="14">
    <location>
        <begin position="24"/>
        <end position="790"/>
    </location>
</feature>
<reference evidence="16 17" key="1">
    <citation type="submission" date="2023-11" db="EMBL/GenBank/DDBJ databases">
        <title>Dfirmibasis_genome.</title>
        <authorList>
            <person name="Edelbroek B."/>
            <person name="Kjellin J."/>
            <person name="Jerlstrom-Hultqvist J."/>
            <person name="Soderbom F."/>
        </authorList>
    </citation>
    <scope>NUCLEOTIDE SEQUENCE [LARGE SCALE GENOMIC DNA]</scope>
    <source>
        <strain evidence="16 17">TNS-C-14</strain>
    </source>
</reference>
<evidence type="ECO:0000256" key="11">
    <source>
        <dbReference type="ARBA" id="ARBA00023224"/>
    </source>
</evidence>
<sequence length="790" mass="88892">MVKIKFFLILLISILMNLYIVNSSKCKISLLLSGDWTDMGYNYQMNNARIRAESVLKLEMSIYYKNLEVSIDLAREAIEDSIKKGANLIVISSSIHTNIGYEYARLNKNKEIYWLIRGRGRPVPDDLPKVTIINFNTHLLHYTLGLVSGYLTTSGAVGFISPGPNILSLANSNSFYLGALASRNNVTFLNAYTGSWFNPEVSYKASQMLISNGVDFIGMSQDDMSVQKALMDHGKMGLGITGYSNRLIWGSDIALSYITDWSDVFIKYAGHIINETWPQYDSYYTTLAEGGSLLFDEFSFRVPKTIQNLVSLEINKLKNSSYQPFRCNPMYTQLNFTFDSNGCPDDTEFKNTKLLLKGDKISKVIDLGLYTIPIEFVDYSNSMKIGLTIVSGICILFSILSMILVIVFRRAKIIKSASPAFCLLILFGCIIIFTGCIIFSLSPTNGNCRARVWLLSIGYTIFLGSLLVKNWRIWLLFDNPKLKKRSITNWKLYPFVAGILAVDVLILAFWQGLGNIRSESRIGIDSLTKYQYSNVCSSDDQGAVALYILLVFHGIKLLAACFISFKIKAVDIEEFNESKPIASSVYIITFCLFIVIPLMVSPQSVTSQVITIVVCAIVTTIISISLLFGSKFYMMFTEGLALNQTFATSTKSSSFTLSLERQKSKSNGFEIEDSDESEEKLPQIKNYSNSEIPNLQHNHSRLAQFSSDSCTSAEQELEKDSKLDLENNDHHDLIENGNKVNKNIEDIENGKEEEEEEEETIKEKKETQSEIQKKRLSENHNNPEIGSDDV</sequence>
<dbReference type="InterPro" id="IPR051530">
    <property type="entry name" value="mGluR/GABA-B-like"/>
</dbReference>
<feature type="compositionally biased region" description="Basic and acidic residues" evidence="12">
    <location>
        <begin position="761"/>
        <end position="778"/>
    </location>
</feature>
<keyword evidence="11" id="KW-0807">Transducer</keyword>
<protein>
    <recommendedName>
        <fullName evidence="15">G-protein coupled receptors family 3 profile domain-containing protein</fullName>
    </recommendedName>
</protein>
<dbReference type="EMBL" id="JAVFKY010000006">
    <property type="protein sequence ID" value="KAK5574722.1"/>
    <property type="molecule type" value="Genomic_DNA"/>
</dbReference>
<comment type="caution">
    <text evidence="16">The sequence shown here is derived from an EMBL/GenBank/DDBJ whole genome shotgun (WGS) entry which is preliminary data.</text>
</comment>
<evidence type="ECO:0000256" key="3">
    <source>
        <dbReference type="ARBA" id="ARBA00010620"/>
    </source>
</evidence>
<feature type="domain" description="G-protein coupled receptors family 3 profile" evidence="15">
    <location>
        <begin position="383"/>
        <end position="638"/>
    </location>
</feature>
<dbReference type="Gene3D" id="3.40.50.2300">
    <property type="match status" value="2"/>
</dbReference>
<dbReference type="InterPro" id="IPR017978">
    <property type="entry name" value="GPCR_3_C"/>
</dbReference>
<evidence type="ECO:0000313" key="17">
    <source>
        <dbReference type="Proteomes" id="UP001344447"/>
    </source>
</evidence>
<evidence type="ECO:0000256" key="14">
    <source>
        <dbReference type="SAM" id="SignalP"/>
    </source>
</evidence>
<feature type="compositionally biased region" description="Basic and acidic residues" evidence="12">
    <location>
        <begin position="716"/>
        <end position="734"/>
    </location>
</feature>
<evidence type="ECO:0000256" key="12">
    <source>
        <dbReference type="SAM" id="MobiDB-lite"/>
    </source>
</evidence>
<evidence type="ECO:0000256" key="8">
    <source>
        <dbReference type="ARBA" id="ARBA00023136"/>
    </source>
</evidence>
<proteinExistence type="inferred from homology"/>
<keyword evidence="9" id="KW-0675">Receptor</keyword>
<comment type="subcellular location">
    <subcellularLocation>
        <location evidence="1">Membrane</location>
        <topology evidence="1">Multi-pass membrane protein</topology>
    </subcellularLocation>
</comment>
<feature type="transmembrane region" description="Helical" evidence="13">
    <location>
        <begin position="453"/>
        <end position="471"/>
    </location>
</feature>
<comment type="similarity">
    <text evidence="3">In the N-terminal section; belongs to the BMP lipoprotein family.</text>
</comment>
<dbReference type="GO" id="GO:0004930">
    <property type="term" value="F:G protein-coupled receptor activity"/>
    <property type="evidence" value="ECO:0007669"/>
    <property type="project" value="UniProtKB-KW"/>
</dbReference>
<accession>A0AAN7TS59</accession>
<feature type="transmembrane region" description="Helical" evidence="13">
    <location>
        <begin position="492"/>
        <end position="510"/>
    </location>
</feature>
<keyword evidence="10" id="KW-0325">Glycoprotein</keyword>
<evidence type="ECO:0000256" key="5">
    <source>
        <dbReference type="ARBA" id="ARBA00022729"/>
    </source>
</evidence>
<dbReference type="CDD" id="cd15047">
    <property type="entry name" value="7tmC_GABA-B-like"/>
    <property type="match status" value="1"/>
</dbReference>
<dbReference type="Proteomes" id="UP001344447">
    <property type="component" value="Unassembled WGS sequence"/>
</dbReference>
<evidence type="ECO:0000256" key="6">
    <source>
        <dbReference type="ARBA" id="ARBA00022989"/>
    </source>
</evidence>
<feature type="transmembrane region" description="Helical" evidence="13">
    <location>
        <begin position="544"/>
        <end position="565"/>
    </location>
</feature>
<keyword evidence="6 13" id="KW-1133">Transmembrane helix</keyword>
<dbReference type="AlphaFoldDB" id="A0AAN7TS59"/>
<comment type="similarity">
    <text evidence="2">In the C-terminal section; belongs to the G-protein coupled receptor 3 family. GABA-B receptor subfamily.</text>
</comment>
<evidence type="ECO:0000256" key="2">
    <source>
        <dbReference type="ARBA" id="ARBA00005414"/>
    </source>
</evidence>
<feature type="region of interest" description="Disordered" evidence="12">
    <location>
        <begin position="716"/>
        <end position="790"/>
    </location>
</feature>
<dbReference type="PANTHER" id="PTHR46924:SF2">
    <property type="entry name" value="METABOTROPIC GLUTAMATE RECEPTOR-LIKE PROTEIN A-RELATED"/>
    <property type="match status" value="1"/>
</dbReference>
<dbReference type="FunFam" id="3.40.50.2300:FF:000516">
    <property type="entry name" value="Metabotropic glutamate receptor-like protein A"/>
    <property type="match status" value="1"/>
</dbReference>
<gene>
    <name evidence="16" type="ORF">RB653_009975</name>
</gene>
<evidence type="ECO:0000256" key="10">
    <source>
        <dbReference type="ARBA" id="ARBA00023180"/>
    </source>
</evidence>
<feature type="transmembrane region" description="Helical" evidence="13">
    <location>
        <begin position="609"/>
        <end position="628"/>
    </location>
</feature>
<evidence type="ECO:0000256" key="9">
    <source>
        <dbReference type="ARBA" id="ARBA00023170"/>
    </source>
</evidence>
<dbReference type="InterPro" id="IPR003760">
    <property type="entry name" value="PnrA-like"/>
</dbReference>
<keyword evidence="4 13" id="KW-0812">Transmembrane</keyword>